<evidence type="ECO:0000256" key="5">
    <source>
        <dbReference type="ARBA" id="ARBA00022989"/>
    </source>
</evidence>
<dbReference type="RefSeq" id="WP_377981599.1">
    <property type="nucleotide sequence ID" value="NZ_JBBKXX010000003.1"/>
</dbReference>
<evidence type="ECO:0000256" key="7">
    <source>
        <dbReference type="ARBA" id="ARBA00023136"/>
    </source>
</evidence>
<sequence>MSSIKPYIALLKSRLSMTVAFSGTFGYLLAPNEHKPVGIILISLAGFVLTGAANIVNQLKEIELDKLMKRTAKRPLPTETLSPTQARNFGYVLAVIALVLLSYFTWKAAVIGLISYILYGYVYTPLKRVGPISVFVGAFPGAFPPMIGWVAATGHFGWEPGILFAIQFFWQFPHFWAIAWVADADYRKAGFKMLPNDGKKDIKTAFTIMIYTLFLVPLGFVPYLLHITGIQSAIITVVAGILFLCQTFYLMMRPTDKAAKWMMFGSFFYLIIIQIALLFDKVSP</sequence>
<dbReference type="HAMAP" id="MF_00154">
    <property type="entry name" value="CyoE_CtaB"/>
    <property type="match status" value="1"/>
</dbReference>
<gene>
    <name evidence="10" type="primary">cyoE</name>
    <name evidence="9" type="synonym">ctaB</name>
    <name evidence="10" type="ORF">SKC37_11455</name>
</gene>
<comment type="function">
    <text evidence="9">Converts heme B (protoheme IX) to heme O by substitution of the vinyl group on carbon 2 of heme B porphyrin ring with a hydroxyethyl farnesyl side group.</text>
</comment>
<keyword evidence="3 9" id="KW-0808">Transferase</keyword>
<dbReference type="Gene3D" id="1.10.357.140">
    <property type="entry name" value="UbiA prenyltransferase"/>
    <property type="match status" value="1"/>
</dbReference>
<accession>A0ABW6DL69</accession>
<dbReference type="PANTHER" id="PTHR43448:SF2">
    <property type="entry name" value="PROTOHEME IX FARNESYLTRANSFERASE, MITOCHONDRIAL"/>
    <property type="match status" value="1"/>
</dbReference>
<evidence type="ECO:0000256" key="6">
    <source>
        <dbReference type="ARBA" id="ARBA00023133"/>
    </source>
</evidence>
<dbReference type="EC" id="2.5.1.141" evidence="9"/>
<dbReference type="GO" id="GO:0008495">
    <property type="term" value="F:protoheme IX farnesyltransferase activity"/>
    <property type="evidence" value="ECO:0007669"/>
    <property type="project" value="UniProtKB-EC"/>
</dbReference>
<evidence type="ECO:0000256" key="9">
    <source>
        <dbReference type="HAMAP-Rule" id="MF_00154"/>
    </source>
</evidence>
<evidence type="ECO:0000256" key="3">
    <source>
        <dbReference type="ARBA" id="ARBA00022679"/>
    </source>
</evidence>
<dbReference type="EMBL" id="JBBKXX010000003">
    <property type="protein sequence ID" value="MFD3409278.1"/>
    <property type="molecule type" value="Genomic_DNA"/>
</dbReference>
<proteinExistence type="inferred from homology"/>
<evidence type="ECO:0000313" key="10">
    <source>
        <dbReference type="EMBL" id="MFD3409278.1"/>
    </source>
</evidence>
<keyword evidence="6 9" id="KW-0350">Heme biosynthesis</keyword>
<dbReference type="Pfam" id="PF01040">
    <property type="entry name" value="UbiA"/>
    <property type="match status" value="1"/>
</dbReference>
<keyword evidence="11" id="KW-1185">Reference proteome</keyword>
<protein>
    <recommendedName>
        <fullName evidence="9">Protoheme IX farnesyltransferase</fullName>
        <ecNumber evidence="9">2.5.1.141</ecNumber>
    </recommendedName>
    <alternativeName>
        <fullName evidence="9">Heme B farnesyltransferase</fullName>
    </alternativeName>
    <alternativeName>
        <fullName evidence="9">Heme O synthase</fullName>
    </alternativeName>
</protein>
<comment type="pathway">
    <text evidence="9">Porphyrin-containing compound metabolism; heme O biosynthesis; heme O from protoheme: step 1/1.</text>
</comment>
<evidence type="ECO:0000256" key="2">
    <source>
        <dbReference type="ARBA" id="ARBA00022475"/>
    </source>
</evidence>
<organism evidence="10 11">
    <name type="scientific">Aquirufa esocilacus</name>
    <dbReference type="NCBI Taxonomy" id="3096513"/>
    <lineage>
        <taxon>Bacteria</taxon>
        <taxon>Pseudomonadati</taxon>
        <taxon>Bacteroidota</taxon>
        <taxon>Cytophagia</taxon>
        <taxon>Cytophagales</taxon>
        <taxon>Flectobacillaceae</taxon>
        <taxon>Aquirufa</taxon>
    </lineage>
</organism>
<feature type="transmembrane region" description="Helical" evidence="9">
    <location>
        <begin position="6"/>
        <end position="30"/>
    </location>
</feature>
<dbReference type="InterPro" id="IPR006369">
    <property type="entry name" value="Protohaem_IX_farnesylTrfase"/>
</dbReference>
<feature type="transmembrane region" description="Helical" evidence="9">
    <location>
        <begin position="37"/>
        <end position="56"/>
    </location>
</feature>
<feature type="transmembrane region" description="Helical" evidence="9">
    <location>
        <begin position="89"/>
        <end position="122"/>
    </location>
</feature>
<comment type="caution">
    <text evidence="10">The sequence shown here is derived from an EMBL/GenBank/DDBJ whole genome shotgun (WGS) entry which is preliminary data.</text>
</comment>
<keyword evidence="4 9" id="KW-0812">Transmembrane</keyword>
<feature type="transmembrane region" description="Helical" evidence="9">
    <location>
        <begin position="134"/>
        <end position="156"/>
    </location>
</feature>
<comment type="subcellular location">
    <subcellularLocation>
        <location evidence="9">Cell membrane</location>
        <topology evidence="9">Multi-pass membrane protein</topology>
    </subcellularLocation>
    <subcellularLocation>
        <location evidence="1">Membrane</location>
        <topology evidence="1">Multi-pass membrane protein</topology>
    </subcellularLocation>
</comment>
<keyword evidence="7 9" id="KW-0472">Membrane</keyword>
<keyword evidence="2 9" id="KW-1003">Cell membrane</keyword>
<evidence type="ECO:0000256" key="1">
    <source>
        <dbReference type="ARBA" id="ARBA00004141"/>
    </source>
</evidence>
<evidence type="ECO:0000256" key="8">
    <source>
        <dbReference type="ARBA" id="ARBA00047690"/>
    </source>
</evidence>
<name>A0ABW6DL69_9BACT</name>
<dbReference type="NCBIfam" id="TIGR01473">
    <property type="entry name" value="cyoE_ctaB"/>
    <property type="match status" value="1"/>
</dbReference>
<comment type="catalytic activity">
    <reaction evidence="8 9">
        <text>heme b + (2E,6E)-farnesyl diphosphate + H2O = Fe(II)-heme o + diphosphate</text>
        <dbReference type="Rhea" id="RHEA:28070"/>
        <dbReference type="ChEBI" id="CHEBI:15377"/>
        <dbReference type="ChEBI" id="CHEBI:33019"/>
        <dbReference type="ChEBI" id="CHEBI:60344"/>
        <dbReference type="ChEBI" id="CHEBI:60530"/>
        <dbReference type="ChEBI" id="CHEBI:175763"/>
        <dbReference type="EC" id="2.5.1.141"/>
    </reaction>
</comment>
<feature type="transmembrane region" description="Helical" evidence="9">
    <location>
        <begin position="162"/>
        <end position="183"/>
    </location>
</feature>
<reference evidence="10 11" key="1">
    <citation type="submission" date="2024-03" db="EMBL/GenBank/DDBJ databases">
        <title>Aquirufa genome sequencing.</title>
        <authorList>
            <person name="Pitt A."/>
            <person name="Hahn M.W."/>
        </authorList>
    </citation>
    <scope>NUCLEOTIDE SEQUENCE [LARGE SCALE GENOMIC DNA]</scope>
    <source>
        <strain evidence="10 11">HETE-83D</strain>
    </source>
</reference>
<feature type="transmembrane region" description="Helical" evidence="9">
    <location>
        <begin position="204"/>
        <end position="224"/>
    </location>
</feature>
<comment type="similarity">
    <text evidence="9">Belongs to the UbiA prenyltransferase family. Protoheme IX farnesyltransferase subfamily.</text>
</comment>
<evidence type="ECO:0000313" key="11">
    <source>
        <dbReference type="Proteomes" id="UP001598019"/>
    </source>
</evidence>
<dbReference type="PANTHER" id="PTHR43448">
    <property type="entry name" value="PROTOHEME IX FARNESYLTRANSFERASE, MITOCHONDRIAL"/>
    <property type="match status" value="1"/>
</dbReference>
<dbReference type="InterPro" id="IPR044878">
    <property type="entry name" value="UbiA_sf"/>
</dbReference>
<keyword evidence="5 9" id="KW-1133">Transmembrane helix</keyword>
<dbReference type="CDD" id="cd13957">
    <property type="entry name" value="PT_UbiA_Cox10"/>
    <property type="match status" value="1"/>
</dbReference>
<evidence type="ECO:0000256" key="4">
    <source>
        <dbReference type="ARBA" id="ARBA00022692"/>
    </source>
</evidence>
<dbReference type="Proteomes" id="UP001598019">
    <property type="component" value="Unassembled WGS sequence"/>
</dbReference>
<comment type="miscellaneous">
    <text evidence="9">Carbon 2 of the heme B porphyrin ring is defined according to the Fischer nomenclature.</text>
</comment>
<dbReference type="InterPro" id="IPR000537">
    <property type="entry name" value="UbiA_prenyltransferase"/>
</dbReference>
<feature type="transmembrane region" description="Helical" evidence="9">
    <location>
        <begin position="261"/>
        <end position="279"/>
    </location>
</feature>
<feature type="transmembrane region" description="Helical" evidence="9">
    <location>
        <begin position="230"/>
        <end position="249"/>
    </location>
</feature>